<dbReference type="InterPro" id="IPR027443">
    <property type="entry name" value="IPNS-like_sf"/>
</dbReference>
<name>A0A6A4I468_9AGAR</name>
<dbReference type="Pfam" id="PF07350">
    <property type="entry name" value="Gig2-like"/>
    <property type="match status" value="1"/>
</dbReference>
<evidence type="ECO:0000313" key="2">
    <source>
        <dbReference type="Proteomes" id="UP000799118"/>
    </source>
</evidence>
<dbReference type="SUPFAM" id="SSF51197">
    <property type="entry name" value="Clavaminate synthase-like"/>
    <property type="match status" value="1"/>
</dbReference>
<gene>
    <name evidence="1" type="ORF">BT96DRAFT_1015723</name>
</gene>
<dbReference type="AlphaFoldDB" id="A0A6A4I468"/>
<dbReference type="InterPro" id="IPR010856">
    <property type="entry name" value="Gig2-like"/>
</dbReference>
<sequence>MLRSRIFALTKELPGGFSKRNKCSLPLRSLATATTSVPRPTRAQKSEGDIEDFFSTLDPNVSQVLPSRFADLKAELWHDGLLQSWKEVLAELEIETQKIASLGAKTIPKISYEELRDGPSKDNLASIKRAGVVVVTGAVPKEEALVWKESIREYVKTNKDLVRGFPADDPQIFELYNTKAQTLARTHPNILDTQKALLSLWHTSEPNTEISLNTPISYFDRLRIRKPGDMKFTLGPHIDGGSVERWEDPQFRTCWKKILQQPNWREHDPFDVTPRIGANQDLYHAANQCSVLRPWQGWTAMSTTKQGEGTLRVLPMLSLSTAYVILRPFFRPRDPKSTSLKFEDWEVDTSSSIFPGSGMGKGQELNEKTHPHLHLDKTMVSIPMVEPGDQVYWHCDVVHAVEYQHNGAGDSSVMYIPAVPLTIHNAGYLRDQRIHFTQGLPAPDFPGGAGESKFTGRSTPSDIKTRAGLQAYGLEPFDESGSGSEFIKQVNSIISA</sequence>
<dbReference type="PANTHER" id="PTHR30613:SF1">
    <property type="entry name" value="DUF1479 DOMAIN PROTEIN (AFU_ORTHOLOGUE AFUA_5G09280)"/>
    <property type="match status" value="1"/>
</dbReference>
<dbReference type="OrthoDB" id="8249012at2759"/>
<protein>
    <submittedName>
        <fullName evidence="1">DUF1479-domain-containing protein</fullName>
    </submittedName>
</protein>
<keyword evidence="2" id="KW-1185">Reference proteome</keyword>
<evidence type="ECO:0000313" key="1">
    <source>
        <dbReference type="EMBL" id="KAE9405291.1"/>
    </source>
</evidence>
<dbReference type="PANTHER" id="PTHR30613">
    <property type="entry name" value="UNCHARACTERIZED PROTEIN YBIU-RELATED"/>
    <property type="match status" value="1"/>
</dbReference>
<dbReference type="EMBL" id="ML769410">
    <property type="protein sequence ID" value="KAE9405291.1"/>
    <property type="molecule type" value="Genomic_DNA"/>
</dbReference>
<reference evidence="1" key="1">
    <citation type="journal article" date="2019" name="Environ. Microbiol.">
        <title>Fungal ecological strategies reflected in gene transcription - a case study of two litter decomposers.</title>
        <authorList>
            <person name="Barbi F."/>
            <person name="Kohler A."/>
            <person name="Barry K."/>
            <person name="Baskaran P."/>
            <person name="Daum C."/>
            <person name="Fauchery L."/>
            <person name="Ihrmark K."/>
            <person name="Kuo A."/>
            <person name="LaButti K."/>
            <person name="Lipzen A."/>
            <person name="Morin E."/>
            <person name="Grigoriev I.V."/>
            <person name="Henrissat B."/>
            <person name="Lindahl B."/>
            <person name="Martin F."/>
        </authorList>
    </citation>
    <scope>NUCLEOTIDE SEQUENCE</scope>
    <source>
        <strain evidence="1">JB14</strain>
    </source>
</reference>
<dbReference type="Proteomes" id="UP000799118">
    <property type="component" value="Unassembled WGS sequence"/>
</dbReference>
<organism evidence="1 2">
    <name type="scientific">Gymnopus androsaceus JB14</name>
    <dbReference type="NCBI Taxonomy" id="1447944"/>
    <lineage>
        <taxon>Eukaryota</taxon>
        <taxon>Fungi</taxon>
        <taxon>Dikarya</taxon>
        <taxon>Basidiomycota</taxon>
        <taxon>Agaricomycotina</taxon>
        <taxon>Agaricomycetes</taxon>
        <taxon>Agaricomycetidae</taxon>
        <taxon>Agaricales</taxon>
        <taxon>Marasmiineae</taxon>
        <taxon>Omphalotaceae</taxon>
        <taxon>Gymnopus</taxon>
    </lineage>
</organism>
<accession>A0A6A4I468</accession>
<dbReference type="Gene3D" id="2.60.120.330">
    <property type="entry name" value="B-lactam Antibiotic, Isopenicillin N Synthase, Chain"/>
    <property type="match status" value="1"/>
</dbReference>
<proteinExistence type="predicted"/>